<keyword evidence="1" id="KW-1133">Transmembrane helix</keyword>
<comment type="caution">
    <text evidence="2">The sequence shown here is derived from an EMBL/GenBank/DDBJ whole genome shotgun (WGS) entry which is preliminary data.</text>
</comment>
<dbReference type="EMBL" id="QGKY02002305">
    <property type="protein sequence ID" value="KAF2531822.1"/>
    <property type="molecule type" value="Genomic_DNA"/>
</dbReference>
<protein>
    <recommendedName>
        <fullName evidence="3">RNase H type-1 domain-containing protein</fullName>
    </recommendedName>
</protein>
<dbReference type="AlphaFoldDB" id="A0A8S9FM75"/>
<keyword evidence="1" id="KW-0472">Membrane</keyword>
<proteinExistence type="predicted"/>
<accession>A0A8S9FM75</accession>
<sequence>MTRGRGERPPREIDRERRRRRLRCEDCGCYGGLREWITIALWMLHGSLQLKNLVLGGSLFSKEDTLRLQGSTAMEPAHSPLAAETYAMWLAAHQLHILSYNKVAFLGDCQELLKNLDAAINEGTKQRQIAKENAMLQDIKILHPINILPFIMFLGSLYMLLIS</sequence>
<name>A0A8S9FM75_BRACR</name>
<evidence type="ECO:0008006" key="3">
    <source>
        <dbReference type="Google" id="ProtNLM"/>
    </source>
</evidence>
<reference evidence="2" key="1">
    <citation type="submission" date="2019-12" db="EMBL/GenBank/DDBJ databases">
        <title>Genome sequencing and annotation of Brassica cretica.</title>
        <authorList>
            <person name="Studholme D.J."/>
            <person name="Sarris P.F."/>
        </authorList>
    </citation>
    <scope>NUCLEOTIDE SEQUENCE</scope>
    <source>
        <strain evidence="2">PFS-102/07</strain>
        <tissue evidence="2">Leaf</tissue>
    </source>
</reference>
<feature type="transmembrane region" description="Helical" evidence="1">
    <location>
        <begin position="141"/>
        <end position="161"/>
    </location>
</feature>
<evidence type="ECO:0000313" key="2">
    <source>
        <dbReference type="EMBL" id="KAF2531822.1"/>
    </source>
</evidence>
<evidence type="ECO:0000256" key="1">
    <source>
        <dbReference type="SAM" id="Phobius"/>
    </source>
</evidence>
<organism evidence="2">
    <name type="scientific">Brassica cretica</name>
    <name type="common">Mustard</name>
    <dbReference type="NCBI Taxonomy" id="69181"/>
    <lineage>
        <taxon>Eukaryota</taxon>
        <taxon>Viridiplantae</taxon>
        <taxon>Streptophyta</taxon>
        <taxon>Embryophyta</taxon>
        <taxon>Tracheophyta</taxon>
        <taxon>Spermatophyta</taxon>
        <taxon>Magnoliopsida</taxon>
        <taxon>eudicotyledons</taxon>
        <taxon>Gunneridae</taxon>
        <taxon>Pentapetalae</taxon>
        <taxon>rosids</taxon>
        <taxon>malvids</taxon>
        <taxon>Brassicales</taxon>
        <taxon>Brassicaceae</taxon>
        <taxon>Brassiceae</taxon>
        <taxon>Brassica</taxon>
    </lineage>
</organism>
<keyword evidence="1" id="KW-0812">Transmembrane</keyword>
<gene>
    <name evidence="2" type="ORF">F2Q70_00032402</name>
</gene>